<evidence type="ECO:0000313" key="5">
    <source>
        <dbReference type="EMBL" id="EDR11643.1"/>
    </source>
</evidence>
<dbReference type="OrthoDB" id="427186at2759"/>
<gene>
    <name evidence="5" type="ORF">LACBIDRAFT_168957</name>
</gene>
<keyword evidence="6" id="KW-1185">Reference proteome</keyword>
<dbReference type="InterPro" id="IPR006689">
    <property type="entry name" value="Small_GTPase_ARF/SAR"/>
</dbReference>
<evidence type="ECO:0000313" key="6">
    <source>
        <dbReference type="Proteomes" id="UP000001194"/>
    </source>
</evidence>
<dbReference type="SUPFAM" id="SSF52540">
    <property type="entry name" value="P-loop containing nucleoside triphosphate hydrolases"/>
    <property type="match status" value="1"/>
</dbReference>
<dbReference type="KEGG" id="lbc:LACBIDRAFT_168957"/>
<proteinExistence type="predicted"/>
<dbReference type="GeneID" id="6073572"/>
<dbReference type="Proteomes" id="UP000001194">
    <property type="component" value="Unassembled WGS sequence"/>
</dbReference>
<dbReference type="InterPro" id="IPR024156">
    <property type="entry name" value="Small_GTPase_ARF"/>
</dbReference>
<feature type="binding site" evidence="4">
    <location>
        <position position="30"/>
    </location>
    <ligand>
        <name>Mg(2+)</name>
        <dbReference type="ChEBI" id="CHEBI:18420"/>
    </ligand>
</feature>
<evidence type="ECO:0000256" key="2">
    <source>
        <dbReference type="ARBA" id="ARBA00023134"/>
    </source>
</evidence>
<dbReference type="GO" id="GO:0003924">
    <property type="term" value="F:GTPase activity"/>
    <property type="evidence" value="ECO:0007669"/>
    <property type="project" value="InterPro"/>
</dbReference>
<dbReference type="PROSITE" id="PS51417">
    <property type="entry name" value="ARF"/>
    <property type="match status" value="1"/>
</dbReference>
<dbReference type="HOGENOM" id="CLU_040729_15_0_1"/>
<feature type="binding site" evidence="4">
    <location>
        <position position="13"/>
    </location>
    <ligand>
        <name>Mg(2+)</name>
        <dbReference type="ChEBI" id="CHEBI:18420"/>
    </ligand>
</feature>
<keyword evidence="4" id="KW-0460">Magnesium</keyword>
<feature type="non-terminal residue" evidence="5">
    <location>
        <position position="104"/>
    </location>
</feature>
<reference evidence="5 6" key="1">
    <citation type="journal article" date="2008" name="Nature">
        <title>The genome of Laccaria bicolor provides insights into mycorrhizal symbiosis.</title>
        <authorList>
            <person name="Martin F."/>
            <person name="Aerts A."/>
            <person name="Ahren D."/>
            <person name="Brun A."/>
            <person name="Danchin E.G.J."/>
            <person name="Duchaussoy F."/>
            <person name="Gibon J."/>
            <person name="Kohler A."/>
            <person name="Lindquist E."/>
            <person name="Pereda V."/>
            <person name="Salamov A."/>
            <person name="Shapiro H.J."/>
            <person name="Wuyts J."/>
            <person name="Blaudez D."/>
            <person name="Buee M."/>
            <person name="Brokstein P."/>
            <person name="Canbaeck B."/>
            <person name="Cohen D."/>
            <person name="Courty P.E."/>
            <person name="Coutinho P.M."/>
            <person name="Delaruelle C."/>
            <person name="Detter J.C."/>
            <person name="Deveau A."/>
            <person name="DiFazio S."/>
            <person name="Duplessis S."/>
            <person name="Fraissinet-Tachet L."/>
            <person name="Lucic E."/>
            <person name="Frey-Klett P."/>
            <person name="Fourrey C."/>
            <person name="Feussner I."/>
            <person name="Gay G."/>
            <person name="Grimwood J."/>
            <person name="Hoegger P.J."/>
            <person name="Jain P."/>
            <person name="Kilaru S."/>
            <person name="Labbe J."/>
            <person name="Lin Y.C."/>
            <person name="Legue V."/>
            <person name="Le Tacon F."/>
            <person name="Marmeisse R."/>
            <person name="Melayah D."/>
            <person name="Montanini B."/>
            <person name="Muratet M."/>
            <person name="Nehls U."/>
            <person name="Niculita-Hirzel H."/>
            <person name="Oudot-Le Secq M.P."/>
            <person name="Peter M."/>
            <person name="Quesneville H."/>
            <person name="Rajashekar B."/>
            <person name="Reich M."/>
            <person name="Rouhier N."/>
            <person name="Schmutz J."/>
            <person name="Yin T."/>
            <person name="Chalot M."/>
            <person name="Henrissat B."/>
            <person name="Kuees U."/>
            <person name="Lucas S."/>
            <person name="Van de Peer Y."/>
            <person name="Podila G.K."/>
            <person name="Polle A."/>
            <person name="Pukkila P.J."/>
            <person name="Richardson P.M."/>
            <person name="Rouze P."/>
            <person name="Sanders I.R."/>
            <person name="Stajich J.E."/>
            <person name="Tunlid A."/>
            <person name="Tuskan G."/>
            <person name="Grigoriev I.V."/>
        </authorList>
    </citation>
    <scope>NUCLEOTIDE SEQUENCE [LARGE SCALE GENOMIC DNA]</scope>
    <source>
        <strain evidence="6">S238N-H82 / ATCC MYA-4686</strain>
    </source>
</reference>
<dbReference type="STRING" id="486041.B0D1I3"/>
<feature type="binding site" evidence="3">
    <location>
        <position position="57"/>
    </location>
    <ligand>
        <name>GTP</name>
        <dbReference type="ChEBI" id="CHEBI:37565"/>
    </ligand>
</feature>
<dbReference type="RefSeq" id="XP_001877540.1">
    <property type="nucleotide sequence ID" value="XM_001877505.1"/>
</dbReference>
<dbReference type="PANTHER" id="PTHR11711">
    <property type="entry name" value="ADP RIBOSYLATION FACTOR-RELATED"/>
    <property type="match status" value="1"/>
</dbReference>
<dbReference type="InParanoid" id="B0D1I3"/>
<keyword evidence="2 3" id="KW-0342">GTP-binding</keyword>
<evidence type="ECO:0000256" key="4">
    <source>
        <dbReference type="PIRSR" id="PIRSR606689-2"/>
    </source>
</evidence>
<keyword evidence="4" id="KW-0479">Metal-binding</keyword>
<dbReference type="AlphaFoldDB" id="B0D1I3"/>
<organism evidence="6">
    <name type="scientific">Laccaria bicolor (strain S238N-H82 / ATCC MYA-4686)</name>
    <name type="common">Bicoloured deceiver</name>
    <name type="synonym">Laccaria laccata var. bicolor</name>
    <dbReference type="NCBI Taxonomy" id="486041"/>
    <lineage>
        <taxon>Eukaryota</taxon>
        <taxon>Fungi</taxon>
        <taxon>Dikarya</taxon>
        <taxon>Basidiomycota</taxon>
        <taxon>Agaricomycotina</taxon>
        <taxon>Agaricomycetes</taxon>
        <taxon>Agaricomycetidae</taxon>
        <taxon>Agaricales</taxon>
        <taxon>Agaricineae</taxon>
        <taxon>Hydnangiaceae</taxon>
        <taxon>Laccaria</taxon>
    </lineage>
</organism>
<keyword evidence="1 3" id="KW-0547">Nucleotide-binding</keyword>
<feature type="binding site" evidence="3">
    <location>
        <begin position="6"/>
        <end position="13"/>
    </location>
    <ligand>
        <name>GTP</name>
        <dbReference type="ChEBI" id="CHEBI:37565"/>
    </ligand>
</feature>
<sequence>RVLIGGLDYSGKTTLLYLLRLGEIVTTIPSMGLNVENVEVPILSGKKFKLTGWDVGGGCAGPRQMRSMLRFYTPYSEALVWVVDSCDKERLAESVQHLSDVLSD</sequence>
<dbReference type="Pfam" id="PF00025">
    <property type="entry name" value="Arf"/>
    <property type="match status" value="1"/>
</dbReference>
<dbReference type="InterPro" id="IPR027417">
    <property type="entry name" value="P-loop_NTPase"/>
</dbReference>
<dbReference type="Gene3D" id="3.40.50.300">
    <property type="entry name" value="P-loop containing nucleotide triphosphate hydrolases"/>
    <property type="match status" value="1"/>
</dbReference>
<evidence type="ECO:0000256" key="3">
    <source>
        <dbReference type="PIRSR" id="PIRSR606689-1"/>
    </source>
</evidence>
<dbReference type="EMBL" id="DS547095">
    <property type="protein sequence ID" value="EDR11643.1"/>
    <property type="molecule type" value="Genomic_DNA"/>
</dbReference>
<feature type="non-terminal residue" evidence="5">
    <location>
        <position position="1"/>
    </location>
</feature>
<accession>B0D1I3</accession>
<dbReference type="GO" id="GO:0005525">
    <property type="term" value="F:GTP binding"/>
    <property type="evidence" value="ECO:0007669"/>
    <property type="project" value="UniProtKB-KW"/>
</dbReference>
<protein>
    <submittedName>
        <fullName evidence="5">Predicted protein</fullName>
    </submittedName>
</protein>
<name>B0D1I3_LACBS</name>
<evidence type="ECO:0000256" key="1">
    <source>
        <dbReference type="ARBA" id="ARBA00022741"/>
    </source>
</evidence>
<dbReference type="GO" id="GO:0046872">
    <property type="term" value="F:metal ion binding"/>
    <property type="evidence" value="ECO:0007669"/>
    <property type="project" value="UniProtKB-KW"/>
</dbReference>